<dbReference type="Pfam" id="PF01753">
    <property type="entry name" value="zf-MYND"/>
    <property type="match status" value="1"/>
</dbReference>
<dbReference type="EMBL" id="MU864359">
    <property type="protein sequence ID" value="KAK4191481.1"/>
    <property type="molecule type" value="Genomic_DNA"/>
</dbReference>
<dbReference type="SUPFAM" id="SSF144232">
    <property type="entry name" value="HIT/MYND zinc finger-like"/>
    <property type="match status" value="1"/>
</dbReference>
<feature type="domain" description="MYND-type" evidence="6">
    <location>
        <begin position="180"/>
        <end position="226"/>
    </location>
</feature>
<proteinExistence type="predicted"/>
<feature type="compositionally biased region" description="Low complexity" evidence="5">
    <location>
        <begin position="17"/>
        <end position="52"/>
    </location>
</feature>
<dbReference type="Gene3D" id="6.10.140.2220">
    <property type="match status" value="1"/>
</dbReference>
<protein>
    <recommendedName>
        <fullName evidence="6">MYND-type domain-containing protein</fullName>
    </recommendedName>
</protein>
<evidence type="ECO:0000256" key="5">
    <source>
        <dbReference type="SAM" id="MobiDB-lite"/>
    </source>
</evidence>
<organism evidence="7 8">
    <name type="scientific">Podospora australis</name>
    <dbReference type="NCBI Taxonomy" id="1536484"/>
    <lineage>
        <taxon>Eukaryota</taxon>
        <taxon>Fungi</taxon>
        <taxon>Dikarya</taxon>
        <taxon>Ascomycota</taxon>
        <taxon>Pezizomycotina</taxon>
        <taxon>Sordariomycetes</taxon>
        <taxon>Sordariomycetidae</taxon>
        <taxon>Sordariales</taxon>
        <taxon>Podosporaceae</taxon>
        <taxon>Podospora</taxon>
    </lineage>
</organism>
<gene>
    <name evidence="7" type="ORF">QBC35DRAFT_520782</name>
</gene>
<keyword evidence="1" id="KW-0479">Metal-binding</keyword>
<dbReference type="PROSITE" id="PS50865">
    <property type="entry name" value="ZF_MYND_2"/>
    <property type="match status" value="1"/>
</dbReference>
<keyword evidence="3" id="KW-0862">Zinc</keyword>
<feature type="compositionally biased region" description="Polar residues" evidence="5">
    <location>
        <begin position="1"/>
        <end position="14"/>
    </location>
</feature>
<comment type="caution">
    <text evidence="7">The sequence shown here is derived from an EMBL/GenBank/DDBJ whole genome shotgun (WGS) entry which is preliminary data.</text>
</comment>
<evidence type="ECO:0000313" key="7">
    <source>
        <dbReference type="EMBL" id="KAK4191481.1"/>
    </source>
</evidence>
<evidence type="ECO:0000256" key="4">
    <source>
        <dbReference type="PROSITE-ProRule" id="PRU00134"/>
    </source>
</evidence>
<evidence type="ECO:0000256" key="1">
    <source>
        <dbReference type="ARBA" id="ARBA00022723"/>
    </source>
</evidence>
<evidence type="ECO:0000256" key="3">
    <source>
        <dbReference type="ARBA" id="ARBA00022833"/>
    </source>
</evidence>
<keyword evidence="2 4" id="KW-0863">Zinc-finger</keyword>
<sequence length="237" mass="25752">MAPPDFTSNKTFRTFRTLPSSTSLPPSTSPPSTSSSASPLSTSSASSSSPHASPEETYYLLAQIKENMSITKPTLILEDLSSSTFALVWEDSPPSSSPNFNEFFKARNIKKGNCILIPNAVRSDPPPLTEQEIQEGKPPKQGCVKLKGNGDELKVFPGTLEKVVGVGQHWAEDMADTSRCWECGATERKGGDDKKLMNCTGCGGVRYCSKECQVKGWTEGGHKTVCKVIKAFRDIWP</sequence>
<evidence type="ECO:0000256" key="2">
    <source>
        <dbReference type="ARBA" id="ARBA00022771"/>
    </source>
</evidence>
<reference evidence="7" key="1">
    <citation type="journal article" date="2023" name="Mol. Phylogenet. Evol.">
        <title>Genome-scale phylogeny and comparative genomics of the fungal order Sordariales.</title>
        <authorList>
            <person name="Hensen N."/>
            <person name="Bonometti L."/>
            <person name="Westerberg I."/>
            <person name="Brannstrom I.O."/>
            <person name="Guillou S."/>
            <person name="Cros-Aarteil S."/>
            <person name="Calhoun S."/>
            <person name="Haridas S."/>
            <person name="Kuo A."/>
            <person name="Mondo S."/>
            <person name="Pangilinan J."/>
            <person name="Riley R."/>
            <person name="LaButti K."/>
            <person name="Andreopoulos B."/>
            <person name="Lipzen A."/>
            <person name="Chen C."/>
            <person name="Yan M."/>
            <person name="Daum C."/>
            <person name="Ng V."/>
            <person name="Clum A."/>
            <person name="Steindorff A."/>
            <person name="Ohm R.A."/>
            <person name="Martin F."/>
            <person name="Silar P."/>
            <person name="Natvig D.O."/>
            <person name="Lalanne C."/>
            <person name="Gautier V."/>
            <person name="Ament-Velasquez S.L."/>
            <person name="Kruys A."/>
            <person name="Hutchinson M.I."/>
            <person name="Powell A.J."/>
            <person name="Barry K."/>
            <person name="Miller A.N."/>
            <person name="Grigoriev I.V."/>
            <person name="Debuchy R."/>
            <person name="Gladieux P."/>
            <person name="Hiltunen Thoren M."/>
            <person name="Johannesson H."/>
        </authorList>
    </citation>
    <scope>NUCLEOTIDE SEQUENCE</scope>
    <source>
        <strain evidence="7">PSN309</strain>
    </source>
</reference>
<name>A0AAN7AJY9_9PEZI</name>
<dbReference type="AlphaFoldDB" id="A0AAN7AJY9"/>
<evidence type="ECO:0000313" key="8">
    <source>
        <dbReference type="Proteomes" id="UP001302126"/>
    </source>
</evidence>
<keyword evidence="8" id="KW-1185">Reference proteome</keyword>
<dbReference type="PROSITE" id="PS01360">
    <property type="entry name" value="ZF_MYND_1"/>
    <property type="match status" value="1"/>
</dbReference>
<accession>A0AAN7AJY9</accession>
<evidence type="ECO:0000259" key="6">
    <source>
        <dbReference type="PROSITE" id="PS50865"/>
    </source>
</evidence>
<dbReference type="Proteomes" id="UP001302126">
    <property type="component" value="Unassembled WGS sequence"/>
</dbReference>
<dbReference type="InterPro" id="IPR002893">
    <property type="entry name" value="Znf_MYND"/>
</dbReference>
<reference evidence="7" key="2">
    <citation type="submission" date="2023-05" db="EMBL/GenBank/DDBJ databases">
        <authorList>
            <consortium name="Lawrence Berkeley National Laboratory"/>
            <person name="Steindorff A."/>
            <person name="Hensen N."/>
            <person name="Bonometti L."/>
            <person name="Westerberg I."/>
            <person name="Brannstrom I.O."/>
            <person name="Guillou S."/>
            <person name="Cros-Aarteil S."/>
            <person name="Calhoun S."/>
            <person name="Haridas S."/>
            <person name="Kuo A."/>
            <person name="Mondo S."/>
            <person name="Pangilinan J."/>
            <person name="Riley R."/>
            <person name="Labutti K."/>
            <person name="Andreopoulos B."/>
            <person name="Lipzen A."/>
            <person name="Chen C."/>
            <person name="Yanf M."/>
            <person name="Daum C."/>
            <person name="Ng V."/>
            <person name="Clum A."/>
            <person name="Ohm R."/>
            <person name="Martin F."/>
            <person name="Silar P."/>
            <person name="Natvig D."/>
            <person name="Lalanne C."/>
            <person name="Gautier V."/>
            <person name="Ament-Velasquez S.L."/>
            <person name="Kruys A."/>
            <person name="Hutchinson M.I."/>
            <person name="Powell A.J."/>
            <person name="Barry K."/>
            <person name="Miller A.N."/>
            <person name="Grigoriev I.V."/>
            <person name="Debuchy R."/>
            <person name="Gladieux P."/>
            <person name="Thoren M.H."/>
            <person name="Johannesson H."/>
        </authorList>
    </citation>
    <scope>NUCLEOTIDE SEQUENCE</scope>
    <source>
        <strain evidence="7">PSN309</strain>
    </source>
</reference>
<feature type="region of interest" description="Disordered" evidence="5">
    <location>
        <begin position="1"/>
        <end position="53"/>
    </location>
</feature>
<dbReference type="GO" id="GO:0008270">
    <property type="term" value="F:zinc ion binding"/>
    <property type="evidence" value="ECO:0007669"/>
    <property type="project" value="UniProtKB-KW"/>
</dbReference>